<reference evidence="1 2" key="1">
    <citation type="submission" date="2018-09" db="EMBL/GenBank/DDBJ databases">
        <title>A high-quality reference genome of wild soybean provides a powerful tool to mine soybean genomes.</title>
        <authorList>
            <person name="Xie M."/>
            <person name="Chung C.Y.L."/>
            <person name="Li M.-W."/>
            <person name="Wong F.-L."/>
            <person name="Chan T.-F."/>
            <person name="Lam H.-M."/>
        </authorList>
    </citation>
    <scope>NUCLEOTIDE SEQUENCE [LARGE SCALE GENOMIC DNA]</scope>
    <source>
        <strain evidence="2">cv. W05</strain>
        <tissue evidence="1">Hypocotyl of etiolated seedlings</tissue>
    </source>
</reference>
<evidence type="ECO:0000313" key="2">
    <source>
        <dbReference type="Proteomes" id="UP000289340"/>
    </source>
</evidence>
<organism evidence="1 2">
    <name type="scientific">Glycine soja</name>
    <name type="common">Wild soybean</name>
    <dbReference type="NCBI Taxonomy" id="3848"/>
    <lineage>
        <taxon>Eukaryota</taxon>
        <taxon>Viridiplantae</taxon>
        <taxon>Streptophyta</taxon>
        <taxon>Embryophyta</taxon>
        <taxon>Tracheophyta</taxon>
        <taxon>Spermatophyta</taxon>
        <taxon>Magnoliopsida</taxon>
        <taxon>eudicotyledons</taxon>
        <taxon>Gunneridae</taxon>
        <taxon>Pentapetalae</taxon>
        <taxon>rosids</taxon>
        <taxon>fabids</taxon>
        <taxon>Fabales</taxon>
        <taxon>Fabaceae</taxon>
        <taxon>Papilionoideae</taxon>
        <taxon>50 kb inversion clade</taxon>
        <taxon>NPAAA clade</taxon>
        <taxon>indigoferoid/millettioid clade</taxon>
        <taxon>Phaseoleae</taxon>
        <taxon>Glycine</taxon>
        <taxon>Glycine subgen. Soja</taxon>
    </lineage>
</organism>
<dbReference type="Proteomes" id="UP000289340">
    <property type="component" value="Chromosome 2"/>
</dbReference>
<gene>
    <name evidence="1" type="ORF">D0Y65_002638</name>
</gene>
<evidence type="ECO:0000313" key="1">
    <source>
        <dbReference type="EMBL" id="RZC22870.1"/>
    </source>
</evidence>
<comment type="caution">
    <text evidence="1">The sequence shown here is derived from an EMBL/GenBank/DDBJ whole genome shotgun (WGS) entry which is preliminary data.</text>
</comment>
<dbReference type="EMBL" id="QZWG01000002">
    <property type="protein sequence ID" value="RZC22870.1"/>
    <property type="molecule type" value="Genomic_DNA"/>
</dbReference>
<dbReference type="AlphaFoldDB" id="A0A445LI03"/>
<proteinExistence type="predicted"/>
<keyword evidence="2" id="KW-1185">Reference proteome</keyword>
<name>A0A445LI03_GLYSO</name>
<sequence length="55" mass="6623">MFEWERLQFLELQQLLSNFVIHGGVRDYYWVWGEEVLGIFTVSEFSLVSSITRYC</sequence>
<accession>A0A445LI03</accession>
<protein>
    <submittedName>
        <fullName evidence="1">Uncharacterized protein</fullName>
    </submittedName>
</protein>